<dbReference type="InterPro" id="IPR013780">
    <property type="entry name" value="Glyco_hydro_b"/>
</dbReference>
<dbReference type="Proteomes" id="UP000241085">
    <property type="component" value="Unassembled WGS sequence"/>
</dbReference>
<keyword evidence="7" id="KW-0326">Glycosidase</keyword>
<dbReference type="Gene3D" id="2.60.40.1180">
    <property type="entry name" value="Golgi alpha-mannosidase II"/>
    <property type="match status" value="1"/>
</dbReference>
<evidence type="ECO:0000259" key="8">
    <source>
        <dbReference type="SMART" id="SM00813"/>
    </source>
</evidence>
<evidence type="ECO:0000256" key="1">
    <source>
        <dbReference type="ARBA" id="ARBA00001462"/>
    </source>
</evidence>
<keyword evidence="5" id="KW-0378">Hydrolase</keyword>
<dbReference type="SMART" id="SM00813">
    <property type="entry name" value="Alpha-L-AF_C"/>
    <property type="match status" value="1"/>
</dbReference>
<evidence type="ECO:0000256" key="7">
    <source>
        <dbReference type="ARBA" id="ARBA00023295"/>
    </source>
</evidence>
<organism evidence="9 10">
    <name type="scientific">Rathayibacter caricis DSM 15933</name>
    <dbReference type="NCBI Taxonomy" id="1328867"/>
    <lineage>
        <taxon>Bacteria</taxon>
        <taxon>Bacillati</taxon>
        <taxon>Actinomycetota</taxon>
        <taxon>Actinomycetes</taxon>
        <taxon>Micrococcales</taxon>
        <taxon>Microbacteriaceae</taxon>
        <taxon>Rathayibacter</taxon>
    </lineage>
</organism>
<accession>A0A2T4UT45</accession>
<dbReference type="InterPro" id="IPR010720">
    <property type="entry name" value="Alpha-L-AF_C"/>
</dbReference>
<comment type="subunit">
    <text evidence="3">Homohexamer; trimer of dimers.</text>
</comment>
<evidence type="ECO:0000256" key="3">
    <source>
        <dbReference type="ARBA" id="ARBA00011165"/>
    </source>
</evidence>
<dbReference type="Gene3D" id="3.20.20.80">
    <property type="entry name" value="Glycosidases"/>
    <property type="match status" value="1"/>
</dbReference>
<comment type="caution">
    <text evidence="9">The sequence shown here is derived from an EMBL/GenBank/DDBJ whole genome shotgun (WGS) entry which is preliminary data.</text>
</comment>
<dbReference type="EMBL" id="PZPL01000001">
    <property type="protein sequence ID" value="PTL72685.1"/>
    <property type="molecule type" value="Genomic_DNA"/>
</dbReference>
<proteinExistence type="inferred from homology"/>
<evidence type="ECO:0000256" key="4">
    <source>
        <dbReference type="ARBA" id="ARBA00012670"/>
    </source>
</evidence>
<evidence type="ECO:0000313" key="9">
    <source>
        <dbReference type="EMBL" id="PTL72685.1"/>
    </source>
</evidence>
<dbReference type="PANTHER" id="PTHR43576">
    <property type="entry name" value="ALPHA-L-ARABINOFURANOSIDASE C-RELATED"/>
    <property type="match status" value="1"/>
</dbReference>
<keyword evidence="6" id="KW-0119">Carbohydrate metabolism</keyword>
<dbReference type="EC" id="3.2.1.55" evidence="4"/>
<dbReference type="InterPro" id="IPR017853">
    <property type="entry name" value="GH"/>
</dbReference>
<sequence>MTDAPRAVPSTSSARITLDPTAVVAPVNPRIFGSFVEHLGRCVYDGIYEPGHPTANEDGFRLDVVDLVKELGSTTIRYPGGNFVSGYRWEDGVGPRSERPRRRDLAWHSLETNEVGLDEFARWAELTGSEIMYAVNLGTRGVLEALDVLEYANGPAGTALADQRIANGGTEPYDIRMWCLGNEMDGPWQVGHMNAEDYGKLASRTAKALKIADPSLELVVCGSSGSGMPTFGEWERVVLEHTYDDVEYVSCHAYYQEYGGDLGSFLASSLDMEYFIATVVATADHVKYKLKKTKDIMLSFDEWNIWYLEEWQAKEKADAEGDQSTREWAYAPRLLEDVYSVADAVVLGNLMITLLKHSDRVTSASLAQLVNVIAPIMTEPGGAAWRQTTFFPFSTTARLASGTVLKPRIEAGTYSTARHGEAPLVDSVATHDGDRSSVFLVNRSQTESITVTVDVSGLGVSSIAEAVALFDEDPYAKNTKDDQERVGLRDAVDASLSDGTLTVTLPPVSWTAVALTA</sequence>
<dbReference type="GO" id="GO:0046556">
    <property type="term" value="F:alpha-L-arabinofuranosidase activity"/>
    <property type="evidence" value="ECO:0007669"/>
    <property type="project" value="UniProtKB-EC"/>
</dbReference>
<dbReference type="GO" id="GO:0046373">
    <property type="term" value="P:L-arabinose metabolic process"/>
    <property type="evidence" value="ECO:0007669"/>
    <property type="project" value="InterPro"/>
</dbReference>
<name>A0A2T4UT45_9MICO</name>
<feature type="domain" description="Alpha-L-arabinofuranosidase C-terminal" evidence="8">
    <location>
        <begin position="301"/>
        <end position="509"/>
    </location>
</feature>
<dbReference type="Pfam" id="PF22848">
    <property type="entry name" value="ASD1_dom"/>
    <property type="match status" value="1"/>
</dbReference>
<dbReference type="Pfam" id="PF06964">
    <property type="entry name" value="Alpha-L-AF_C"/>
    <property type="match status" value="1"/>
</dbReference>
<comment type="catalytic activity">
    <reaction evidence="1">
        <text>Hydrolysis of terminal non-reducing alpha-L-arabinofuranoside residues in alpha-L-arabinosides.</text>
        <dbReference type="EC" id="3.2.1.55"/>
    </reaction>
</comment>
<evidence type="ECO:0000256" key="5">
    <source>
        <dbReference type="ARBA" id="ARBA00022801"/>
    </source>
</evidence>
<dbReference type="PANTHER" id="PTHR43576:SF3">
    <property type="entry name" value="ALPHA-L-ARABINOFURANOSIDASE C"/>
    <property type="match status" value="1"/>
</dbReference>
<gene>
    <name evidence="9" type="ORF">C1I63_07390</name>
</gene>
<dbReference type="SUPFAM" id="SSF51011">
    <property type="entry name" value="Glycosyl hydrolase domain"/>
    <property type="match status" value="1"/>
</dbReference>
<dbReference type="AlphaFoldDB" id="A0A2T4UT45"/>
<dbReference type="SUPFAM" id="SSF51445">
    <property type="entry name" value="(Trans)glycosidases"/>
    <property type="match status" value="1"/>
</dbReference>
<dbReference type="InterPro" id="IPR055235">
    <property type="entry name" value="ASD1_cat"/>
</dbReference>
<dbReference type="GO" id="GO:0000272">
    <property type="term" value="P:polysaccharide catabolic process"/>
    <property type="evidence" value="ECO:0007669"/>
    <property type="project" value="TreeGrafter"/>
</dbReference>
<keyword evidence="10" id="KW-1185">Reference proteome</keyword>
<evidence type="ECO:0000313" key="10">
    <source>
        <dbReference type="Proteomes" id="UP000241085"/>
    </source>
</evidence>
<dbReference type="RefSeq" id="WP_107574353.1">
    <property type="nucleotide sequence ID" value="NZ_PZPL01000001.1"/>
</dbReference>
<protein>
    <recommendedName>
        <fullName evidence="4">non-reducing end alpha-L-arabinofuranosidase</fullName>
        <ecNumber evidence="4">3.2.1.55</ecNumber>
    </recommendedName>
</protein>
<evidence type="ECO:0000256" key="6">
    <source>
        <dbReference type="ARBA" id="ARBA00023277"/>
    </source>
</evidence>
<comment type="similarity">
    <text evidence="2">Belongs to the glycosyl hydrolase 51 family.</text>
</comment>
<evidence type="ECO:0000256" key="2">
    <source>
        <dbReference type="ARBA" id="ARBA00007186"/>
    </source>
</evidence>
<reference evidence="9 10" key="1">
    <citation type="submission" date="2018-03" db="EMBL/GenBank/DDBJ databases">
        <title>Bacteriophage NCPPB3778 and a type I-E CRISPR drive the evolution of the US Biological Select Agent, Rathayibacter toxicus.</title>
        <authorList>
            <person name="Davis E.W.II."/>
            <person name="Tabima J.F."/>
            <person name="Weisberg A.J."/>
            <person name="Dantas Lopes L."/>
            <person name="Wiseman M.S."/>
            <person name="Wiseman M.S."/>
            <person name="Pupko T."/>
            <person name="Belcher M.S."/>
            <person name="Sechler A.J."/>
            <person name="Tancos M.A."/>
            <person name="Schroeder B.K."/>
            <person name="Murray T.D."/>
            <person name="Luster D.G."/>
            <person name="Schneider W.L."/>
            <person name="Rogers E."/>
            <person name="Andreote F.D."/>
            <person name="Grunwald N.J."/>
            <person name="Putnam M.L."/>
            <person name="Chang J.H."/>
        </authorList>
    </citation>
    <scope>NUCLEOTIDE SEQUENCE [LARGE SCALE GENOMIC DNA]</scope>
    <source>
        <strain evidence="9 10">DSM 15933</strain>
    </source>
</reference>